<protein>
    <submittedName>
        <fullName evidence="9">Uncharacterized protein</fullName>
    </submittedName>
</protein>
<evidence type="ECO:0000256" key="6">
    <source>
        <dbReference type="SAM" id="MobiDB-lite"/>
    </source>
</evidence>
<feature type="domain" description="Origin recognition complex subunit 3 N-terminal" evidence="7">
    <location>
        <begin position="43"/>
        <end position="338"/>
    </location>
</feature>
<sequence>MDAETLNSSLEGAIYIPFDDSSQEEEEANDALWCSIPSRDLHEGPVLRLAEYDKAWTKCYARVQDIIHEFQVTLASELIDFVVNSHLADEEAMPPFQEIPAAAVIGDPTSRALIFDVVQARFDMSNDHDNAAPVLSCQLTNKSCTNLTTAVRSLVSGFIDKTSDDGTQMNLDPPKRHKGATNLLPYDLELLCAWYADVKEQHEQSPNLLVFFQDLESMDSTIIQDLIYICSLHISRIPLIFIFGLSVSADYLHASLPFSVLSVLDIEHFQIPGGMPLFESLISRVFLDPTYHPGLMLSPAVFELLLGSYTSQTASLNSFLSTLQLCYMYHFSLPLSVFADNNLLGTRNARSAIKLLSRPDSEAFSKHLCAETWPHIQDKQDLPPSMSWSAQVSQAHALVKQSKSVFFDHCHKFRIGFRVFLEMRTFLKENGYNVHDLSRKFPTLVALGLRGGLHVREVQNQLEFARKLTLAQSQILLIRIYEFLSTPDVGIVEEEILASIEGWMDNLTEITETTGSGIPSGASTPAQDGSTHQRGSQRSVSGTPNPAESASNFQLVQLKELIWNTFDTWFASHLKSFDELPLSPIWLLRASKATATLLNPSLHFTIVSALIRPQPILDCACCTDPQNSLADLPDTSVLFHRYLNSGKMINLYDWYESFAMGLEGESRGGSVNLGSRPHHSDAESDHDAGNDPLRTPRKPKKVIPRTPKKKIRSGSDRDRDGSGSEGEDEYGPEWKREVQARFLRSIHEMNLLGFLKQTGRKKDHVLRTVFDLLE</sequence>
<dbReference type="GO" id="GO:0006270">
    <property type="term" value="P:DNA replication initiation"/>
    <property type="evidence" value="ECO:0007669"/>
    <property type="project" value="TreeGrafter"/>
</dbReference>
<gene>
    <name evidence="9" type="ORF">BOTBODRAFT_61955</name>
</gene>
<dbReference type="STRING" id="930990.A0A067NAV5"/>
<dbReference type="AlphaFoldDB" id="A0A067NAV5"/>
<organism evidence="9 10">
    <name type="scientific">Botryobasidium botryosum (strain FD-172 SS1)</name>
    <dbReference type="NCBI Taxonomy" id="930990"/>
    <lineage>
        <taxon>Eukaryota</taxon>
        <taxon>Fungi</taxon>
        <taxon>Dikarya</taxon>
        <taxon>Basidiomycota</taxon>
        <taxon>Agaricomycotina</taxon>
        <taxon>Agaricomycetes</taxon>
        <taxon>Cantharellales</taxon>
        <taxon>Botryobasidiaceae</taxon>
        <taxon>Botryobasidium</taxon>
    </lineage>
</organism>
<dbReference type="OrthoDB" id="10265211at2759"/>
<keyword evidence="5" id="KW-0539">Nucleus</keyword>
<keyword evidence="10" id="KW-1185">Reference proteome</keyword>
<evidence type="ECO:0000256" key="2">
    <source>
        <dbReference type="ARBA" id="ARBA00010977"/>
    </source>
</evidence>
<keyword evidence="3" id="KW-0235">DNA replication</keyword>
<evidence type="ECO:0000313" key="10">
    <source>
        <dbReference type="Proteomes" id="UP000027195"/>
    </source>
</evidence>
<evidence type="ECO:0000313" key="9">
    <source>
        <dbReference type="EMBL" id="KDQ20881.1"/>
    </source>
</evidence>
<dbReference type="Proteomes" id="UP000027195">
    <property type="component" value="Unassembled WGS sequence"/>
</dbReference>
<dbReference type="GO" id="GO:0005656">
    <property type="term" value="C:nuclear pre-replicative complex"/>
    <property type="evidence" value="ECO:0007669"/>
    <property type="project" value="TreeGrafter"/>
</dbReference>
<feature type="region of interest" description="Disordered" evidence="6">
    <location>
        <begin position="514"/>
        <end position="548"/>
    </location>
</feature>
<evidence type="ECO:0000259" key="7">
    <source>
        <dbReference type="Pfam" id="PF07034"/>
    </source>
</evidence>
<feature type="domain" description="Origin recognition complex subunit 3 winged helix C-terminal" evidence="8">
    <location>
        <begin position="605"/>
        <end position="770"/>
    </location>
</feature>
<dbReference type="InterPro" id="IPR040855">
    <property type="entry name" value="ORC_WH_C"/>
</dbReference>
<reference evidence="10" key="1">
    <citation type="journal article" date="2014" name="Proc. Natl. Acad. Sci. U.S.A.">
        <title>Extensive sampling of basidiomycete genomes demonstrates inadequacy of the white-rot/brown-rot paradigm for wood decay fungi.</title>
        <authorList>
            <person name="Riley R."/>
            <person name="Salamov A.A."/>
            <person name="Brown D.W."/>
            <person name="Nagy L.G."/>
            <person name="Floudas D."/>
            <person name="Held B.W."/>
            <person name="Levasseur A."/>
            <person name="Lombard V."/>
            <person name="Morin E."/>
            <person name="Otillar R."/>
            <person name="Lindquist E.A."/>
            <person name="Sun H."/>
            <person name="LaButti K.M."/>
            <person name="Schmutz J."/>
            <person name="Jabbour D."/>
            <person name="Luo H."/>
            <person name="Baker S.E."/>
            <person name="Pisabarro A.G."/>
            <person name="Walton J.D."/>
            <person name="Blanchette R.A."/>
            <person name="Henrissat B."/>
            <person name="Martin F."/>
            <person name="Cullen D."/>
            <person name="Hibbett D.S."/>
            <person name="Grigoriev I.V."/>
        </authorList>
    </citation>
    <scope>NUCLEOTIDE SEQUENCE [LARGE SCALE GENOMIC DNA]</scope>
    <source>
        <strain evidence="10">FD-172 SS1</strain>
    </source>
</reference>
<dbReference type="GO" id="GO:0031261">
    <property type="term" value="C:DNA replication preinitiation complex"/>
    <property type="evidence" value="ECO:0007669"/>
    <property type="project" value="TreeGrafter"/>
</dbReference>
<comment type="subcellular location">
    <subcellularLocation>
        <location evidence="1">Nucleus</location>
    </subcellularLocation>
</comment>
<feature type="compositionally biased region" description="Basic and acidic residues" evidence="6">
    <location>
        <begin position="678"/>
        <end position="689"/>
    </location>
</feature>
<dbReference type="Pfam" id="PF07034">
    <property type="entry name" value="ORC3_N"/>
    <property type="match status" value="1"/>
</dbReference>
<dbReference type="InParanoid" id="A0A067NAV5"/>
<evidence type="ECO:0000256" key="4">
    <source>
        <dbReference type="ARBA" id="ARBA00023125"/>
    </source>
</evidence>
<feature type="region of interest" description="Disordered" evidence="6">
    <location>
        <begin position="669"/>
        <end position="732"/>
    </location>
</feature>
<dbReference type="CDD" id="cd20704">
    <property type="entry name" value="Orc3"/>
    <property type="match status" value="1"/>
</dbReference>
<dbReference type="EMBL" id="KL198017">
    <property type="protein sequence ID" value="KDQ20881.1"/>
    <property type="molecule type" value="Genomic_DNA"/>
</dbReference>
<name>A0A067NAV5_BOTB1</name>
<dbReference type="InterPro" id="IPR020795">
    <property type="entry name" value="ORC3"/>
</dbReference>
<evidence type="ECO:0000256" key="5">
    <source>
        <dbReference type="ARBA" id="ARBA00023242"/>
    </source>
</evidence>
<dbReference type="HOGENOM" id="CLU_010669_1_0_1"/>
<evidence type="ECO:0000256" key="1">
    <source>
        <dbReference type="ARBA" id="ARBA00004123"/>
    </source>
</evidence>
<keyword evidence="4" id="KW-0238">DNA-binding</keyword>
<dbReference type="PANTHER" id="PTHR12748:SF0">
    <property type="entry name" value="ORIGIN RECOGNITION COMPLEX SUBUNIT 3"/>
    <property type="match status" value="1"/>
</dbReference>
<comment type="similarity">
    <text evidence="2">Belongs to the ORC3 family.</text>
</comment>
<feature type="compositionally biased region" description="Basic and acidic residues" evidence="6">
    <location>
        <begin position="713"/>
        <end position="722"/>
    </location>
</feature>
<evidence type="ECO:0000256" key="3">
    <source>
        <dbReference type="ARBA" id="ARBA00022705"/>
    </source>
</evidence>
<dbReference type="PANTHER" id="PTHR12748">
    <property type="entry name" value="ORIGIN RECOGNITION COMPLEX SUBUNIT 3"/>
    <property type="match status" value="1"/>
</dbReference>
<dbReference type="GO" id="GO:0003688">
    <property type="term" value="F:DNA replication origin binding"/>
    <property type="evidence" value="ECO:0007669"/>
    <property type="project" value="TreeGrafter"/>
</dbReference>
<accession>A0A067NAV5</accession>
<dbReference type="InterPro" id="IPR045667">
    <property type="entry name" value="ORC3_N"/>
</dbReference>
<evidence type="ECO:0000259" key="8">
    <source>
        <dbReference type="Pfam" id="PF18137"/>
    </source>
</evidence>
<feature type="compositionally biased region" description="Basic residues" evidence="6">
    <location>
        <begin position="695"/>
        <end position="712"/>
    </location>
</feature>
<dbReference type="Pfam" id="PF18137">
    <property type="entry name" value="WHD_ORC"/>
    <property type="match status" value="1"/>
</dbReference>
<dbReference type="GO" id="GO:0005664">
    <property type="term" value="C:nuclear origin of replication recognition complex"/>
    <property type="evidence" value="ECO:0007669"/>
    <property type="project" value="InterPro"/>
</dbReference>
<proteinExistence type="inferred from homology"/>